<name>A0ABY6K088_9ARAC</name>
<accession>A0ABY6K088</accession>
<reference evidence="3 4" key="1">
    <citation type="submission" date="2022-01" db="EMBL/GenBank/DDBJ databases">
        <title>A chromosomal length assembly of Cordylochernes scorpioides.</title>
        <authorList>
            <person name="Zeh D."/>
            <person name="Zeh J."/>
        </authorList>
    </citation>
    <scope>NUCLEOTIDE SEQUENCE [LARGE SCALE GENOMIC DNA]</scope>
    <source>
        <strain evidence="3">IN4F17</strain>
        <tissue evidence="3">Whole Body</tissue>
    </source>
</reference>
<evidence type="ECO:0000313" key="4">
    <source>
        <dbReference type="Proteomes" id="UP001235939"/>
    </source>
</evidence>
<organism evidence="3 4">
    <name type="scientific">Cordylochernes scorpioides</name>
    <dbReference type="NCBI Taxonomy" id="51811"/>
    <lineage>
        <taxon>Eukaryota</taxon>
        <taxon>Metazoa</taxon>
        <taxon>Ecdysozoa</taxon>
        <taxon>Arthropoda</taxon>
        <taxon>Chelicerata</taxon>
        <taxon>Arachnida</taxon>
        <taxon>Pseudoscorpiones</taxon>
        <taxon>Cheliferoidea</taxon>
        <taxon>Chernetidae</taxon>
        <taxon>Cordylochernes</taxon>
    </lineage>
</organism>
<proteinExistence type="predicted"/>
<keyword evidence="4" id="KW-1185">Reference proteome</keyword>
<keyword evidence="2" id="KW-0067">ATP-binding</keyword>
<sequence length="102" mass="11814">MCRLDVSEDGKTALVDLAQGDMRKVLNILQSTSMAFPKVTEDTVYMCVGHPLKSDITSIVTWLLNEPFSYTYRRILIVLRSSYATPYCYRRTSFVQRRYCSQ</sequence>
<dbReference type="EMBL" id="CP092863">
    <property type="protein sequence ID" value="UYV61288.1"/>
    <property type="molecule type" value="Genomic_DNA"/>
</dbReference>
<evidence type="ECO:0000256" key="1">
    <source>
        <dbReference type="ARBA" id="ARBA00022741"/>
    </source>
</evidence>
<evidence type="ECO:0000256" key="2">
    <source>
        <dbReference type="ARBA" id="ARBA00022840"/>
    </source>
</evidence>
<dbReference type="Gene3D" id="1.10.8.60">
    <property type="match status" value="1"/>
</dbReference>
<dbReference type="InterPro" id="IPR047854">
    <property type="entry name" value="RFC_lid"/>
</dbReference>
<evidence type="ECO:0000313" key="3">
    <source>
        <dbReference type="EMBL" id="UYV61288.1"/>
    </source>
</evidence>
<protein>
    <submittedName>
        <fullName evidence="3">RFC5</fullName>
    </submittedName>
</protein>
<dbReference type="CDD" id="cd18140">
    <property type="entry name" value="HLD_clamp_RFC"/>
    <property type="match status" value="1"/>
</dbReference>
<dbReference type="Proteomes" id="UP001235939">
    <property type="component" value="Chromosome 01"/>
</dbReference>
<keyword evidence="1" id="KW-0547">Nucleotide-binding</keyword>
<gene>
    <name evidence="3" type="ORF">LAZ67_1004239</name>
</gene>